<reference evidence="2 3" key="1">
    <citation type="submission" date="2017-12" db="EMBL/GenBank/DDBJ databases">
        <title>Sequencing, de novo assembly and annotation of complete genome of a new Thraustochytrid species, strain FCC1311.</title>
        <authorList>
            <person name="Sedici K."/>
            <person name="Godart F."/>
            <person name="Aiese Cigliano R."/>
            <person name="Sanseverino W."/>
            <person name="Barakat M."/>
            <person name="Ortet P."/>
            <person name="Marechal E."/>
            <person name="Cagnac O."/>
            <person name="Amato A."/>
        </authorList>
    </citation>
    <scope>NUCLEOTIDE SEQUENCE [LARGE SCALE GENOMIC DNA]</scope>
</reference>
<dbReference type="Proteomes" id="UP000241890">
    <property type="component" value="Unassembled WGS sequence"/>
</dbReference>
<dbReference type="AlphaFoldDB" id="A0A2R5G5N1"/>
<sequence>METSSKVMAANMALDAEIAVVGLRGEVWLAERLSWGDESGGEGERAQQPRFRRRLIGDFELPSANIPMHVEIVTVNGETFVLAGVLRQTQRALKLWHLAKTANVTSRTSADDSHQNGCTPREIELEKPRDGKLRGFGCVMPLPNTLEADVESKTYKLRLGCGLGIGKAHIWDLEIDLAQHSANQRHIGSVMGRRNSISAMCFAARKLVTVAALDELIQVWSIVELYEQHDENSANESNGGSAASPQGFNASSKLGAVHSVEELAQLMPNDALARLRAEHANFNQVQAKSFAEELAALPPCAQRPLWLLAIPTGVDLEPEKKHGSKPTDEATVPISEFVNLVAGLGDYEGDLDAEWSPHGFGSQTVSSSRDRELSYQGNWVHGRREGQGQLRDESTGQVIYKGQWHCDRKHGDGHEIRRGEEYTGRFCKDRRHERQNGATLARKLARRLKKGRMQLHTNYLKATLGEHRRSEVQQRKQWSAQYREKQAHLDDLGRRLDSEQSAHQASQLQLNRLNGRDLKAMRLSELTSLQDAVEEALQNCRLAIEASSAGT</sequence>
<proteinExistence type="predicted"/>
<dbReference type="PANTHER" id="PTHR23084">
    <property type="entry name" value="PHOSPHATIDYLINOSITOL-4-PHOSPHATE 5-KINASE RELATED"/>
    <property type="match status" value="1"/>
</dbReference>
<dbReference type="EMBL" id="BEYU01000020">
    <property type="protein sequence ID" value="GBG26362.1"/>
    <property type="molecule type" value="Genomic_DNA"/>
</dbReference>
<dbReference type="SUPFAM" id="SSF82185">
    <property type="entry name" value="Histone H3 K4-specific methyltransferase SET7/9 N-terminal domain"/>
    <property type="match status" value="1"/>
</dbReference>
<organism evidence="2 3">
    <name type="scientific">Hondaea fermentalgiana</name>
    <dbReference type="NCBI Taxonomy" id="2315210"/>
    <lineage>
        <taxon>Eukaryota</taxon>
        <taxon>Sar</taxon>
        <taxon>Stramenopiles</taxon>
        <taxon>Bigyra</taxon>
        <taxon>Labyrinthulomycetes</taxon>
        <taxon>Thraustochytrida</taxon>
        <taxon>Thraustochytriidae</taxon>
        <taxon>Hondaea</taxon>
    </lineage>
</organism>
<dbReference type="InterPro" id="IPR003409">
    <property type="entry name" value="MORN"/>
</dbReference>
<dbReference type="Gene3D" id="2.20.110.10">
    <property type="entry name" value="Histone H3 K4-specific methyltransferase SET7/9 N-terminal domain"/>
    <property type="match status" value="1"/>
</dbReference>
<gene>
    <name evidence="2" type="ORF">FCC1311_025832</name>
</gene>
<keyword evidence="1" id="KW-0677">Repeat</keyword>
<evidence type="ECO:0000313" key="2">
    <source>
        <dbReference type="EMBL" id="GBG26362.1"/>
    </source>
</evidence>
<dbReference type="PANTHER" id="PTHR23084:SF263">
    <property type="entry name" value="MORN REPEAT-CONTAINING PROTEIN 1"/>
    <property type="match status" value="1"/>
</dbReference>
<dbReference type="SMART" id="SM00698">
    <property type="entry name" value="MORN"/>
    <property type="match status" value="2"/>
</dbReference>
<comment type="caution">
    <text evidence="2">The sequence shown here is derived from an EMBL/GenBank/DDBJ whole genome shotgun (WGS) entry which is preliminary data.</text>
</comment>
<keyword evidence="3" id="KW-1185">Reference proteome</keyword>
<protein>
    <submittedName>
        <fullName evidence="2">Radial spoke head 10-like B</fullName>
    </submittedName>
</protein>
<accession>A0A2R5G5N1</accession>
<dbReference type="InParanoid" id="A0A2R5G5N1"/>
<name>A0A2R5G5N1_9STRA</name>
<evidence type="ECO:0000313" key="3">
    <source>
        <dbReference type="Proteomes" id="UP000241890"/>
    </source>
</evidence>
<evidence type="ECO:0000256" key="1">
    <source>
        <dbReference type="ARBA" id="ARBA00022737"/>
    </source>
</evidence>